<evidence type="ECO:0000313" key="3">
    <source>
        <dbReference type="Proteomes" id="UP000261245"/>
    </source>
</evidence>
<comment type="caution">
    <text evidence="2">The sequence shown here is derived from an EMBL/GenBank/DDBJ whole genome shotgun (WGS) entry which is preliminary data.</text>
</comment>
<proteinExistence type="predicted"/>
<evidence type="ECO:0000256" key="1">
    <source>
        <dbReference type="SAM" id="Coils"/>
    </source>
</evidence>
<dbReference type="RefSeq" id="WP_117729455.1">
    <property type="nucleotide sequence ID" value="NZ_QRSU01000060.1"/>
</dbReference>
<organism evidence="2 3">
    <name type="scientific">Segatella copri</name>
    <dbReference type="NCBI Taxonomy" id="165179"/>
    <lineage>
        <taxon>Bacteria</taxon>
        <taxon>Pseudomonadati</taxon>
        <taxon>Bacteroidota</taxon>
        <taxon>Bacteroidia</taxon>
        <taxon>Bacteroidales</taxon>
        <taxon>Prevotellaceae</taxon>
        <taxon>Segatella</taxon>
    </lineage>
</organism>
<gene>
    <name evidence="2" type="ORF">DXB80_13610</name>
</gene>
<name>A0AA92VZL8_9BACT</name>
<feature type="coiled-coil region" evidence="1">
    <location>
        <begin position="41"/>
        <end position="110"/>
    </location>
</feature>
<dbReference type="Proteomes" id="UP000261245">
    <property type="component" value="Unassembled WGS sequence"/>
</dbReference>
<protein>
    <submittedName>
        <fullName evidence="2">Uncharacterized protein</fullName>
    </submittedName>
</protein>
<evidence type="ECO:0000313" key="2">
    <source>
        <dbReference type="EMBL" id="RGN04124.1"/>
    </source>
</evidence>
<sequence>MMNKTEDPDFVASWQKVEEALKRLDENQVERLFSKKHASLADFHQALIKELELKATALESAVASLKDESKAIMQETLKIKSETKKLREERERMNEELLQKKRELDQLKTHPYPYERWG</sequence>
<keyword evidence="1" id="KW-0175">Coiled coil</keyword>
<dbReference type="EMBL" id="QSUC01000055">
    <property type="protein sequence ID" value="RGN04124.1"/>
    <property type="molecule type" value="Genomic_DNA"/>
</dbReference>
<accession>A0AA92VZL8</accession>
<reference evidence="2 3" key="1">
    <citation type="submission" date="2018-08" db="EMBL/GenBank/DDBJ databases">
        <title>A genome reference for cultivated species of the human gut microbiota.</title>
        <authorList>
            <person name="Zou Y."/>
            <person name="Xue W."/>
            <person name="Luo G."/>
        </authorList>
    </citation>
    <scope>NUCLEOTIDE SEQUENCE [LARGE SCALE GENOMIC DNA]</scope>
    <source>
        <strain evidence="2 3">OM06-11</strain>
    </source>
</reference>
<dbReference type="AlphaFoldDB" id="A0AA92VZL8"/>